<keyword evidence="1" id="KW-0732">Signal</keyword>
<dbReference type="OrthoDB" id="3445803at2759"/>
<dbReference type="EMBL" id="ML996710">
    <property type="protein sequence ID" value="KAF2395870.1"/>
    <property type="molecule type" value="Genomic_DNA"/>
</dbReference>
<evidence type="ECO:0000313" key="3">
    <source>
        <dbReference type="Proteomes" id="UP000799640"/>
    </source>
</evidence>
<dbReference type="AlphaFoldDB" id="A0A6G1HIN6"/>
<feature type="chain" id="PRO_5026315838" evidence="1">
    <location>
        <begin position="20"/>
        <end position="442"/>
    </location>
</feature>
<dbReference type="SUPFAM" id="SSF51445">
    <property type="entry name" value="(Trans)glycosidases"/>
    <property type="match status" value="1"/>
</dbReference>
<proteinExistence type="predicted"/>
<keyword evidence="3" id="KW-1185">Reference proteome</keyword>
<reference evidence="2" key="1">
    <citation type="journal article" date="2020" name="Stud. Mycol.">
        <title>101 Dothideomycetes genomes: a test case for predicting lifestyles and emergence of pathogens.</title>
        <authorList>
            <person name="Haridas S."/>
            <person name="Albert R."/>
            <person name="Binder M."/>
            <person name="Bloem J."/>
            <person name="Labutti K."/>
            <person name="Salamov A."/>
            <person name="Andreopoulos B."/>
            <person name="Baker S."/>
            <person name="Barry K."/>
            <person name="Bills G."/>
            <person name="Bluhm B."/>
            <person name="Cannon C."/>
            <person name="Castanera R."/>
            <person name="Culley D."/>
            <person name="Daum C."/>
            <person name="Ezra D."/>
            <person name="Gonzalez J."/>
            <person name="Henrissat B."/>
            <person name="Kuo A."/>
            <person name="Liang C."/>
            <person name="Lipzen A."/>
            <person name="Lutzoni F."/>
            <person name="Magnuson J."/>
            <person name="Mondo S."/>
            <person name="Nolan M."/>
            <person name="Ohm R."/>
            <person name="Pangilinan J."/>
            <person name="Park H.-J."/>
            <person name="Ramirez L."/>
            <person name="Alfaro M."/>
            <person name="Sun H."/>
            <person name="Tritt A."/>
            <person name="Yoshinaga Y."/>
            <person name="Zwiers L.-H."/>
            <person name="Turgeon B."/>
            <person name="Goodwin S."/>
            <person name="Spatafora J."/>
            <person name="Crous P."/>
            <person name="Grigoriev I."/>
        </authorList>
    </citation>
    <scope>NUCLEOTIDE SEQUENCE</scope>
    <source>
        <strain evidence="2">CBS 262.69</strain>
    </source>
</reference>
<dbReference type="GO" id="GO:0016787">
    <property type="term" value="F:hydrolase activity"/>
    <property type="evidence" value="ECO:0007669"/>
    <property type="project" value="UniProtKB-KW"/>
</dbReference>
<gene>
    <name evidence="2" type="ORF">EJ06DRAFT_570666</name>
</gene>
<feature type="signal peptide" evidence="1">
    <location>
        <begin position="1"/>
        <end position="19"/>
    </location>
</feature>
<dbReference type="InterPro" id="IPR017853">
    <property type="entry name" value="GH"/>
</dbReference>
<name>A0A6G1HIN6_9PEZI</name>
<dbReference type="Proteomes" id="UP000799640">
    <property type="component" value="Unassembled WGS sequence"/>
</dbReference>
<dbReference type="Gene3D" id="3.20.20.80">
    <property type="entry name" value="Glycosidases"/>
    <property type="match status" value="1"/>
</dbReference>
<evidence type="ECO:0000256" key="1">
    <source>
        <dbReference type="SAM" id="SignalP"/>
    </source>
</evidence>
<evidence type="ECO:0000313" key="2">
    <source>
        <dbReference type="EMBL" id="KAF2395870.1"/>
    </source>
</evidence>
<accession>A0A6G1HIN6</accession>
<protein>
    <submittedName>
        <fullName evidence="2">Glycoside hydrolase</fullName>
    </submittedName>
</protein>
<sequence>MSPLTALLWLVPFLTLSAAASYPAVVNLRNLTGPPQHLAAGILYGLPDPPRTIPEALLKPLHLTAFRSGGAQIPAPGRGWSVSEAEYLPRFASALHDYQIACSLKASFILLPHDLWGSDGTQDQKATYPGDGGWGAYDKFLARVVRDIKEAKMQAGLSVDIWNEADLSAFWTRSRERWEEVWVRAYKVLRRDLPGVKITGPAFAGPPSVMNPWWTGFMALVKRTGTVPDEWVWHLEGGESSMDASHAGLAGLLKMYGLPERPINVDEYGTQVEQTPAGSAWWIGQLERHDARGLRGNWAMGRGLRDGAAGLLSAKRDGGYVVGGEWRVYAYYANMTGVRVGTRAGGDGIVDAYATVDGGRVKVLVGVRKAGMGMGSVRVEGVGSVTGLVENEIIGVRRLIFGVEGQPVDLGVVKLSVVGDAVVLEVGKMERNEALAFEMGGI</sequence>
<keyword evidence="2" id="KW-0378">Hydrolase</keyword>
<organism evidence="2 3">
    <name type="scientific">Trichodelitschia bisporula</name>
    <dbReference type="NCBI Taxonomy" id="703511"/>
    <lineage>
        <taxon>Eukaryota</taxon>
        <taxon>Fungi</taxon>
        <taxon>Dikarya</taxon>
        <taxon>Ascomycota</taxon>
        <taxon>Pezizomycotina</taxon>
        <taxon>Dothideomycetes</taxon>
        <taxon>Dothideomycetes incertae sedis</taxon>
        <taxon>Phaeotrichales</taxon>
        <taxon>Phaeotrichaceae</taxon>
        <taxon>Trichodelitschia</taxon>
    </lineage>
</organism>